<evidence type="ECO:0000256" key="5">
    <source>
        <dbReference type="RuleBase" id="RU364132"/>
    </source>
</evidence>
<evidence type="ECO:0000313" key="8">
    <source>
        <dbReference type="Proteomes" id="UP000799429"/>
    </source>
</evidence>
<feature type="compositionally biased region" description="Basic and acidic residues" evidence="6">
    <location>
        <begin position="224"/>
        <end position="236"/>
    </location>
</feature>
<dbReference type="GO" id="GO:0005634">
    <property type="term" value="C:nucleus"/>
    <property type="evidence" value="ECO:0007669"/>
    <property type="project" value="UniProtKB-SubCell"/>
</dbReference>
<name>A0A9P4SHV7_9PEZI</name>
<protein>
    <recommendedName>
        <fullName evidence="5">Ribosome biogenesis regulatory protein</fullName>
    </recommendedName>
</protein>
<comment type="similarity">
    <text evidence="2 5">Belongs to the RRS1 family.</text>
</comment>
<feature type="compositionally biased region" description="Polar residues" evidence="6">
    <location>
        <begin position="41"/>
        <end position="52"/>
    </location>
</feature>
<feature type="region of interest" description="Disordered" evidence="6">
    <location>
        <begin position="38"/>
        <end position="60"/>
    </location>
</feature>
<evidence type="ECO:0000256" key="4">
    <source>
        <dbReference type="ARBA" id="ARBA00023242"/>
    </source>
</evidence>
<dbReference type="Pfam" id="PF04939">
    <property type="entry name" value="RRS1"/>
    <property type="match status" value="1"/>
</dbReference>
<accession>A0A9P4SHV7</accession>
<dbReference type="Proteomes" id="UP000799429">
    <property type="component" value="Unassembled WGS sequence"/>
</dbReference>
<proteinExistence type="inferred from homology"/>
<evidence type="ECO:0000313" key="7">
    <source>
        <dbReference type="EMBL" id="KAF2842963.1"/>
    </source>
</evidence>
<comment type="caution">
    <text evidence="7">The sequence shown here is derived from an EMBL/GenBank/DDBJ whole genome shotgun (WGS) entry which is preliminary data.</text>
</comment>
<evidence type="ECO:0000256" key="2">
    <source>
        <dbReference type="ARBA" id="ARBA00010077"/>
    </source>
</evidence>
<dbReference type="EMBL" id="MU006089">
    <property type="protein sequence ID" value="KAF2842963.1"/>
    <property type="molecule type" value="Genomic_DNA"/>
</dbReference>
<dbReference type="InterPro" id="IPR007023">
    <property type="entry name" value="Ribosom_reg"/>
</dbReference>
<feature type="compositionally biased region" description="Basic and acidic residues" evidence="6">
    <location>
        <begin position="192"/>
        <end position="216"/>
    </location>
</feature>
<dbReference type="OrthoDB" id="28455at2759"/>
<sequence length="236" mass="26167">MADVAMAETSTTSPQSPISKLTNGTTDLAIHDAEMLDTEPNGVSLNGLSSSKPPRPSVDVQKPIPYTFDLGHLLCLDTNPLPPHSTESDLTSIARDAAQALINQLLTTLTPTSTPDGVFLPLPAPSTPLPREKPVPAEKEPTKWERFAAKKGIKDKRRDGKMVYDEGSGEWVPKWGYKGKNKEGEGEWLVEVDEKRESETGEAGDKRRDGREERKERVKRNERRQRANERNSRKSG</sequence>
<keyword evidence="3 5" id="KW-0690">Ribosome biogenesis</keyword>
<keyword evidence="4 5" id="KW-0539">Nucleus</keyword>
<evidence type="ECO:0000256" key="3">
    <source>
        <dbReference type="ARBA" id="ARBA00022517"/>
    </source>
</evidence>
<feature type="region of interest" description="Disordered" evidence="6">
    <location>
        <begin position="1"/>
        <end position="23"/>
    </location>
</feature>
<comment type="subcellular location">
    <subcellularLocation>
        <location evidence="1 5">Nucleus</location>
    </subcellularLocation>
</comment>
<dbReference type="GO" id="GO:0042254">
    <property type="term" value="P:ribosome biogenesis"/>
    <property type="evidence" value="ECO:0007669"/>
    <property type="project" value="UniProtKB-KW"/>
</dbReference>
<comment type="function">
    <text evidence="5">Involved in ribosomal large subunit assembly.</text>
</comment>
<evidence type="ECO:0000256" key="6">
    <source>
        <dbReference type="SAM" id="MobiDB-lite"/>
    </source>
</evidence>
<gene>
    <name evidence="7" type="ORF">M501DRAFT_945916</name>
</gene>
<evidence type="ECO:0000256" key="1">
    <source>
        <dbReference type="ARBA" id="ARBA00004123"/>
    </source>
</evidence>
<feature type="compositionally biased region" description="Polar residues" evidence="6">
    <location>
        <begin position="8"/>
        <end position="23"/>
    </location>
</feature>
<dbReference type="AlphaFoldDB" id="A0A9P4SHV7"/>
<feature type="compositionally biased region" description="Basic and acidic residues" evidence="6">
    <location>
        <begin position="130"/>
        <end position="148"/>
    </location>
</feature>
<organism evidence="7 8">
    <name type="scientific">Patellaria atrata CBS 101060</name>
    <dbReference type="NCBI Taxonomy" id="1346257"/>
    <lineage>
        <taxon>Eukaryota</taxon>
        <taxon>Fungi</taxon>
        <taxon>Dikarya</taxon>
        <taxon>Ascomycota</taxon>
        <taxon>Pezizomycotina</taxon>
        <taxon>Dothideomycetes</taxon>
        <taxon>Dothideomycetes incertae sedis</taxon>
        <taxon>Patellariales</taxon>
        <taxon>Patellariaceae</taxon>
        <taxon>Patellaria</taxon>
    </lineage>
</organism>
<keyword evidence="8" id="KW-1185">Reference proteome</keyword>
<feature type="region of interest" description="Disordered" evidence="6">
    <location>
        <begin position="124"/>
        <end position="236"/>
    </location>
</feature>
<reference evidence="7" key="1">
    <citation type="journal article" date="2020" name="Stud. Mycol.">
        <title>101 Dothideomycetes genomes: a test case for predicting lifestyles and emergence of pathogens.</title>
        <authorList>
            <person name="Haridas S."/>
            <person name="Albert R."/>
            <person name="Binder M."/>
            <person name="Bloem J."/>
            <person name="Labutti K."/>
            <person name="Salamov A."/>
            <person name="Andreopoulos B."/>
            <person name="Baker S."/>
            <person name="Barry K."/>
            <person name="Bills G."/>
            <person name="Bluhm B."/>
            <person name="Cannon C."/>
            <person name="Castanera R."/>
            <person name="Culley D."/>
            <person name="Daum C."/>
            <person name="Ezra D."/>
            <person name="Gonzalez J."/>
            <person name="Henrissat B."/>
            <person name="Kuo A."/>
            <person name="Liang C."/>
            <person name="Lipzen A."/>
            <person name="Lutzoni F."/>
            <person name="Magnuson J."/>
            <person name="Mondo S."/>
            <person name="Nolan M."/>
            <person name="Ohm R."/>
            <person name="Pangilinan J."/>
            <person name="Park H.-J."/>
            <person name="Ramirez L."/>
            <person name="Alfaro M."/>
            <person name="Sun H."/>
            <person name="Tritt A."/>
            <person name="Yoshinaga Y."/>
            <person name="Zwiers L.-H."/>
            <person name="Turgeon B."/>
            <person name="Goodwin S."/>
            <person name="Spatafora J."/>
            <person name="Crous P."/>
            <person name="Grigoriev I."/>
        </authorList>
    </citation>
    <scope>NUCLEOTIDE SEQUENCE</scope>
    <source>
        <strain evidence="7">CBS 101060</strain>
    </source>
</reference>